<reference evidence="6" key="1">
    <citation type="submission" date="2014-04" db="EMBL/GenBank/DDBJ databases">
        <authorList>
            <person name="Harrison E."/>
        </authorList>
    </citation>
    <scope>NUCLEOTIDE SEQUENCE</scope>
    <source>
        <strain evidence="6">2002/49</strain>
    </source>
</reference>
<dbReference type="EMBL" id="AB924563">
    <property type="protein sequence ID" value="BAT23473.1"/>
    <property type="molecule type" value="Genomic_DNA"/>
</dbReference>
<dbReference type="PANTHER" id="PTHR43424:SF1">
    <property type="entry name" value="LOCUS PUTATIVE PROTEIN 1-RELATED"/>
    <property type="match status" value="1"/>
</dbReference>
<evidence type="ECO:0000256" key="1">
    <source>
        <dbReference type="ARBA" id="ARBA00004141"/>
    </source>
</evidence>
<keyword evidence="2 5" id="KW-0812">Transmembrane</keyword>
<evidence type="ECO:0000256" key="2">
    <source>
        <dbReference type="ARBA" id="ARBA00022692"/>
    </source>
</evidence>
<feature type="transmembrane region" description="Helical" evidence="5">
    <location>
        <begin position="163"/>
        <end position="185"/>
    </location>
</feature>
<name>A0A0N7KW92_9ENTR</name>
<feature type="transmembrane region" description="Helical" evidence="5">
    <location>
        <begin position="381"/>
        <end position="399"/>
    </location>
</feature>
<feature type="transmembrane region" description="Helical" evidence="5">
    <location>
        <begin position="109"/>
        <end position="129"/>
    </location>
</feature>
<accession>A0A0N7KW92</accession>
<feature type="transmembrane region" description="Helical" evidence="5">
    <location>
        <begin position="325"/>
        <end position="345"/>
    </location>
</feature>
<keyword evidence="3 5" id="KW-1133">Transmembrane helix</keyword>
<evidence type="ECO:0000256" key="3">
    <source>
        <dbReference type="ARBA" id="ARBA00022989"/>
    </source>
</evidence>
<feature type="transmembrane region" description="Helical" evidence="5">
    <location>
        <begin position="219"/>
        <end position="241"/>
    </location>
</feature>
<evidence type="ECO:0000313" key="6">
    <source>
        <dbReference type="EMBL" id="BAT23473.1"/>
    </source>
</evidence>
<dbReference type="GO" id="GO:0016020">
    <property type="term" value="C:membrane"/>
    <property type="evidence" value="ECO:0007669"/>
    <property type="project" value="UniProtKB-SubCell"/>
</dbReference>
<dbReference type="Pfam" id="PF01943">
    <property type="entry name" value="Polysacc_synt"/>
    <property type="match status" value="1"/>
</dbReference>
<evidence type="ECO:0000256" key="5">
    <source>
        <dbReference type="SAM" id="Phobius"/>
    </source>
</evidence>
<feature type="transmembrane region" description="Helical" evidence="5">
    <location>
        <begin position="357"/>
        <end position="375"/>
    </location>
</feature>
<reference evidence="6" key="2">
    <citation type="journal article" date="2015" name="Sci. Rep.">
        <title>Genetic analysis of capsular polysaccharide synthesis gene clusters in 79 capsular types of Klebsiella spp.</title>
        <authorList>
            <person name="Pan Y.J."/>
            <person name="Lin T.L."/>
            <person name="Chen C.T."/>
            <person name="Chen Y.Y."/>
            <person name="Hsieh P.F."/>
            <person name="Hsu C.R."/>
            <person name="Wu M.C."/>
            <person name="Wang J.T."/>
        </authorList>
    </citation>
    <scope>NUCLEOTIDE SEQUENCE</scope>
    <source>
        <strain evidence="6">2002/49</strain>
    </source>
</reference>
<feature type="transmembrane region" description="Helical" evidence="5">
    <location>
        <begin position="141"/>
        <end position="157"/>
    </location>
</feature>
<feature type="transmembrane region" description="Helical" evidence="5">
    <location>
        <begin position="288"/>
        <end position="313"/>
    </location>
</feature>
<feature type="transmembrane region" description="Helical" evidence="5">
    <location>
        <begin position="40"/>
        <end position="60"/>
    </location>
</feature>
<keyword evidence="4 5" id="KW-0472">Membrane</keyword>
<dbReference type="PANTHER" id="PTHR43424">
    <property type="entry name" value="LOCUS PUTATIVE PROTEIN 1-RELATED"/>
    <property type="match status" value="1"/>
</dbReference>
<comment type="subcellular location">
    <subcellularLocation>
        <location evidence="1">Membrane</location>
        <topology evidence="1">Multi-pass membrane protein</topology>
    </subcellularLocation>
</comment>
<dbReference type="InterPro" id="IPR002797">
    <property type="entry name" value="Polysacc_synth"/>
</dbReference>
<sequence>MKNIKNFLHVLLLQGGNYLFPLVTIPIASRVFGPDLIGTFNYYTYIVSFYCMIVEFGFGYSGVRLLTRNPENKSKIFNEILTAKFLILFLVSLFALFYSYKFISQSDFILFGTCYLLVLSSLCNVNWFFQATGDFSLITKVSLFTKFISILLIVFFVKNKDDLLLYSLIVNIPMVLSSLFSLWYCRIKYKIRLNLPNLKDTLILIKSEMWIFLSKISSFLYTTMGVVFLGFLATSYDVGIYTSAQKIVMLFISAIITPLSFIVFPALSKRFGVSVEHGLNSFRKFMPLLCMCCFGSFLFIFFFGGKVILIMMGAQFKDSINVLNVLSFGYVFVFWGAVIGGQIVLNLKYDKQFVQMQWFVAFLSFIFNVLFLKKYGAMGLAYIWTISEFIMTFMQCVFIKYKGIRIIDWEQFKIKNMITNFKDLLRH</sequence>
<evidence type="ECO:0000256" key="4">
    <source>
        <dbReference type="ARBA" id="ARBA00023136"/>
    </source>
</evidence>
<organism evidence="6">
    <name type="scientific">Klebsiella sp. 2002/49</name>
    <dbReference type="NCBI Taxonomy" id="1497803"/>
    <lineage>
        <taxon>Bacteria</taxon>
        <taxon>Pseudomonadati</taxon>
        <taxon>Pseudomonadota</taxon>
        <taxon>Gammaproteobacteria</taxon>
        <taxon>Enterobacterales</taxon>
        <taxon>Enterobacteriaceae</taxon>
        <taxon>Klebsiella/Raoultella group</taxon>
        <taxon>Klebsiella</taxon>
    </lineage>
</organism>
<feature type="transmembrane region" description="Helical" evidence="5">
    <location>
        <begin position="247"/>
        <end position="267"/>
    </location>
</feature>
<feature type="transmembrane region" description="Helical" evidence="5">
    <location>
        <begin position="7"/>
        <end position="28"/>
    </location>
</feature>
<protein>
    <submittedName>
        <fullName evidence="6">Flippase</fullName>
    </submittedName>
</protein>
<dbReference type="InterPro" id="IPR052556">
    <property type="entry name" value="PolySynth_Transporter"/>
</dbReference>
<dbReference type="AlphaFoldDB" id="A0A0N7KW92"/>
<feature type="transmembrane region" description="Helical" evidence="5">
    <location>
        <begin position="81"/>
        <end position="103"/>
    </location>
</feature>
<gene>
    <name evidence="6" type="primary">wzx</name>
</gene>
<proteinExistence type="predicted"/>